<dbReference type="PANTHER" id="PTHR17583:SF0">
    <property type="entry name" value="PHOSPHOINOSITIDE 3-KINASE REGULATORY SUBUNIT 4"/>
    <property type="match status" value="1"/>
</dbReference>
<dbReference type="SMART" id="SM00320">
    <property type="entry name" value="WD40"/>
    <property type="match status" value="5"/>
</dbReference>
<dbReference type="GO" id="GO:0034272">
    <property type="term" value="C:phosphatidylinositol 3-kinase complex, class III, type II"/>
    <property type="evidence" value="ECO:0007669"/>
    <property type="project" value="TreeGrafter"/>
</dbReference>
<dbReference type="Pfam" id="PF00400">
    <property type="entry name" value="WD40"/>
    <property type="match status" value="2"/>
</dbReference>
<dbReference type="InterPro" id="IPR015943">
    <property type="entry name" value="WD40/YVTN_repeat-like_dom_sf"/>
</dbReference>
<gene>
    <name evidence="3" type="ORF">RFI_14413</name>
</gene>
<dbReference type="Gene3D" id="2.130.10.10">
    <property type="entry name" value="YVTN repeat-like/Quinoprotein amine dehydrogenase"/>
    <property type="match status" value="2"/>
</dbReference>
<keyword evidence="1" id="KW-0547">Nucleotide-binding</keyword>
<reference evidence="3 4" key="1">
    <citation type="journal article" date="2013" name="Curr. Biol.">
        <title>The Genome of the Foraminiferan Reticulomyxa filosa.</title>
        <authorList>
            <person name="Glockner G."/>
            <person name="Hulsmann N."/>
            <person name="Schleicher M."/>
            <person name="Noegel A.A."/>
            <person name="Eichinger L."/>
            <person name="Gallinger C."/>
            <person name="Pawlowski J."/>
            <person name="Sierra R."/>
            <person name="Euteneuer U."/>
            <person name="Pillet L."/>
            <person name="Moustafa A."/>
            <person name="Platzer M."/>
            <person name="Groth M."/>
            <person name="Szafranski K."/>
            <person name="Schliwa M."/>
        </authorList>
    </citation>
    <scope>NUCLEOTIDE SEQUENCE [LARGE SCALE GENOMIC DNA]</scope>
</reference>
<dbReference type="GO" id="GO:0006623">
    <property type="term" value="P:protein targeting to vacuole"/>
    <property type="evidence" value="ECO:0007669"/>
    <property type="project" value="TreeGrafter"/>
</dbReference>
<feature type="repeat" description="WD" evidence="2">
    <location>
        <begin position="144"/>
        <end position="176"/>
    </location>
</feature>
<evidence type="ECO:0000313" key="4">
    <source>
        <dbReference type="Proteomes" id="UP000023152"/>
    </source>
</evidence>
<evidence type="ECO:0000256" key="1">
    <source>
        <dbReference type="ARBA" id="ARBA00022741"/>
    </source>
</evidence>
<keyword evidence="2" id="KW-0853">WD repeat</keyword>
<keyword evidence="4" id="KW-1185">Reference proteome</keyword>
<evidence type="ECO:0000313" key="3">
    <source>
        <dbReference type="EMBL" id="ETO22780.1"/>
    </source>
</evidence>
<dbReference type="GO" id="GO:0071561">
    <property type="term" value="C:nucleus-vacuole junction"/>
    <property type="evidence" value="ECO:0007669"/>
    <property type="project" value="TreeGrafter"/>
</dbReference>
<evidence type="ECO:0000256" key="2">
    <source>
        <dbReference type="PROSITE-ProRule" id="PRU00221"/>
    </source>
</evidence>
<dbReference type="OrthoDB" id="242910at2759"/>
<dbReference type="GO" id="GO:0005770">
    <property type="term" value="C:late endosome"/>
    <property type="evidence" value="ECO:0007669"/>
    <property type="project" value="TreeGrafter"/>
</dbReference>
<dbReference type="PANTHER" id="PTHR17583">
    <property type="entry name" value="PHOSPHOINOSITIDE 3-KINASE REGULATORY SUBUNIT 4"/>
    <property type="match status" value="1"/>
</dbReference>
<dbReference type="GO" id="GO:0034271">
    <property type="term" value="C:phosphatidylinositol 3-kinase complex, class III, type I"/>
    <property type="evidence" value="ECO:0007669"/>
    <property type="project" value="TreeGrafter"/>
</dbReference>
<dbReference type="EMBL" id="ASPP01010481">
    <property type="protein sequence ID" value="ETO22780.1"/>
    <property type="molecule type" value="Genomic_DNA"/>
</dbReference>
<dbReference type="InterPro" id="IPR045162">
    <property type="entry name" value="Vps15-like"/>
</dbReference>
<accession>X6N910</accession>
<dbReference type="GO" id="GO:0045324">
    <property type="term" value="P:late endosome to vacuole transport"/>
    <property type="evidence" value="ECO:0007669"/>
    <property type="project" value="InterPro"/>
</dbReference>
<dbReference type="InterPro" id="IPR036322">
    <property type="entry name" value="WD40_repeat_dom_sf"/>
</dbReference>
<dbReference type="InterPro" id="IPR001680">
    <property type="entry name" value="WD40_rpt"/>
</dbReference>
<dbReference type="GO" id="GO:0004674">
    <property type="term" value="F:protein serine/threonine kinase activity"/>
    <property type="evidence" value="ECO:0007669"/>
    <property type="project" value="InterPro"/>
</dbReference>
<name>X6N910_RETFI</name>
<proteinExistence type="predicted"/>
<dbReference type="PROSITE" id="PS50082">
    <property type="entry name" value="WD_REPEATS_2"/>
    <property type="match status" value="1"/>
</dbReference>
<sequence>MDKDSEMDFEKIGGGKIKAPRVYYVRVEPTAPNALVYPSVQGHTYVNSNEIDESEKNWQELQESIKTVASNGLIKNMPIRGDRQSTLSDLKIREALDLPTVPPLPMDALVQSQISTCSFYKNHQPPYMSHSVSWRPRGRVVAQLTEHKDSVNVMRVSRDNTFVATASSDKTVKIWSCSKIRNNANVKCEQTYTHQKGEIISMTLLDSSHTIACGSREGTIHLFRVEHTRSEHSGEIFGALQDKFKLDPEEGAVVCMEHFNTTTESMLVFGTHAGNIHGWDIRKKASAWTLEMEPAMGPITAMCVGPSIWSCVVGTARGFIVVWDLRFEFPVQMWHHYDHSPIVSLTILDSPTVMRYVYIYIYVYICPLLFVSTERTNELCAFDLISGQCVIRFRMSKDGSTLDTPNLSSVNENIVKTGTLRTDTLDSNNTPRTSDKAAKESLENDIANSIDNLDRTVLSSKTSTGNIQSGSTSALGFKIPHLPIVYPPHLQTAPAIHHFSRICTEPSIISPNRFLYNCGYVPTILNSQIHTGSITKELESLCADFGREKGGVTGVLISKDNFVVTAGRDRVVRYWNLVSPQKSFRISSTETSHQTYRYQAYRDEKYDEIVFDELIDAHYEHESEKGTQRWKSMRDGTLKAQHQDVITDLKAVEFPQIMLLTAGRNGVVKVWI</sequence>
<dbReference type="GO" id="GO:0000166">
    <property type="term" value="F:nucleotide binding"/>
    <property type="evidence" value="ECO:0007669"/>
    <property type="project" value="UniProtKB-KW"/>
</dbReference>
<protein>
    <submittedName>
        <fullName evidence="3">Uncharacterized protein</fullName>
    </submittedName>
</protein>
<dbReference type="PROSITE" id="PS50294">
    <property type="entry name" value="WD_REPEATS_REGION"/>
    <property type="match status" value="1"/>
</dbReference>
<dbReference type="AlphaFoldDB" id="X6N910"/>
<comment type="caution">
    <text evidence="3">The sequence shown here is derived from an EMBL/GenBank/DDBJ whole genome shotgun (WGS) entry which is preliminary data.</text>
</comment>
<organism evidence="3 4">
    <name type="scientific">Reticulomyxa filosa</name>
    <dbReference type="NCBI Taxonomy" id="46433"/>
    <lineage>
        <taxon>Eukaryota</taxon>
        <taxon>Sar</taxon>
        <taxon>Rhizaria</taxon>
        <taxon>Retaria</taxon>
        <taxon>Foraminifera</taxon>
        <taxon>Monothalamids</taxon>
        <taxon>Reticulomyxidae</taxon>
        <taxon>Reticulomyxa</taxon>
    </lineage>
</organism>
<dbReference type="Proteomes" id="UP000023152">
    <property type="component" value="Unassembled WGS sequence"/>
</dbReference>
<dbReference type="GO" id="GO:0016236">
    <property type="term" value="P:macroautophagy"/>
    <property type="evidence" value="ECO:0007669"/>
    <property type="project" value="InterPro"/>
</dbReference>
<dbReference type="SUPFAM" id="SSF50978">
    <property type="entry name" value="WD40 repeat-like"/>
    <property type="match status" value="1"/>
</dbReference>